<name>A0A1T4JLI1_PORCN</name>
<evidence type="ECO:0000256" key="1">
    <source>
        <dbReference type="SAM" id="SignalP"/>
    </source>
</evidence>
<dbReference type="Pfam" id="PF12099">
    <property type="entry name" value="DUF3575"/>
    <property type="match status" value="1"/>
</dbReference>
<dbReference type="InterPro" id="IPR021958">
    <property type="entry name" value="DUF3575"/>
</dbReference>
<dbReference type="AlphaFoldDB" id="A0A1T4JLI1"/>
<accession>A0A1T4JLI1</accession>
<sequence>MKTKYLTTLCLFFLLSSIYSGKGLAQSWGLKTNAVNWAVGASPNLEVDMAVGAKYTVGLKGGYNWFWSKEDQRLKHWMVRPEVRYWLQEPFRGHSFALQGMVGQYNVGGISLPFGLYKGLKDHRYEGMGYGVGVGYSYLWRLSKRSGIEIGLGAGYILFDYEKYRCVKCGKLLEQGKHHYLGLTGLSLSYVFLL</sequence>
<dbReference type="Proteomes" id="UP000189956">
    <property type="component" value="Unassembled WGS sequence"/>
</dbReference>
<dbReference type="EMBL" id="FUWL01000003">
    <property type="protein sequence ID" value="SJZ31035.1"/>
    <property type="molecule type" value="Genomic_DNA"/>
</dbReference>
<reference evidence="2 3" key="1">
    <citation type="submission" date="2017-02" db="EMBL/GenBank/DDBJ databases">
        <authorList>
            <person name="Peterson S.W."/>
        </authorList>
    </citation>
    <scope>NUCLEOTIDE SEQUENCE [LARGE SCALE GENOMIC DNA]</scope>
    <source>
        <strain evidence="2 3">ATCC 700135</strain>
    </source>
</reference>
<evidence type="ECO:0000313" key="3">
    <source>
        <dbReference type="Proteomes" id="UP000189956"/>
    </source>
</evidence>
<protein>
    <recommendedName>
        <fullName evidence="4">DUF3575 domain-containing protein</fullName>
    </recommendedName>
</protein>
<evidence type="ECO:0000313" key="2">
    <source>
        <dbReference type="EMBL" id="SJZ31035.1"/>
    </source>
</evidence>
<organism evidence="2 3">
    <name type="scientific">Porphyromonas cangingivalis</name>
    <dbReference type="NCBI Taxonomy" id="36874"/>
    <lineage>
        <taxon>Bacteria</taxon>
        <taxon>Pseudomonadati</taxon>
        <taxon>Bacteroidota</taxon>
        <taxon>Bacteroidia</taxon>
        <taxon>Bacteroidales</taxon>
        <taxon>Porphyromonadaceae</taxon>
        <taxon>Porphyromonas</taxon>
    </lineage>
</organism>
<proteinExistence type="predicted"/>
<evidence type="ECO:0008006" key="4">
    <source>
        <dbReference type="Google" id="ProtNLM"/>
    </source>
</evidence>
<feature type="chain" id="PRO_5010558117" description="DUF3575 domain-containing protein" evidence="1">
    <location>
        <begin position="26"/>
        <end position="194"/>
    </location>
</feature>
<feature type="signal peptide" evidence="1">
    <location>
        <begin position="1"/>
        <end position="25"/>
    </location>
</feature>
<keyword evidence="1" id="KW-0732">Signal</keyword>
<gene>
    <name evidence="2" type="ORF">SAMN02745205_00048</name>
</gene>
<dbReference type="RefSeq" id="WP_025836516.1">
    <property type="nucleotide sequence ID" value="NZ_CALTZT010000138.1"/>
</dbReference>